<feature type="compositionally biased region" description="Basic and acidic residues" evidence="1">
    <location>
        <begin position="32"/>
        <end position="46"/>
    </location>
</feature>
<sequence length="106" mass="11474">MTASSIKGWRWKKGQARCESDEVEEGDEAEEEGKGETRHGGRWAERSHGVAACGMRIVYGSKGSTQLGSGRDVKQSKYSDNQVVESRGWNGHSAATYPVGSRKGGI</sequence>
<proteinExistence type="predicted"/>
<protein>
    <submittedName>
        <fullName evidence="2">Uncharacterized protein</fullName>
    </submittedName>
</protein>
<feature type="compositionally biased region" description="Acidic residues" evidence="1">
    <location>
        <begin position="21"/>
        <end position="31"/>
    </location>
</feature>
<dbReference type="VEuPathDB" id="FungiDB:I7I51_00206"/>
<evidence type="ECO:0000313" key="3">
    <source>
        <dbReference type="Proteomes" id="UP000663671"/>
    </source>
</evidence>
<evidence type="ECO:0000256" key="1">
    <source>
        <dbReference type="SAM" id="MobiDB-lite"/>
    </source>
</evidence>
<accession>A0A8A1MB32</accession>
<organism evidence="2 3">
    <name type="scientific">Ajellomyces capsulatus</name>
    <name type="common">Darling's disease fungus</name>
    <name type="synonym">Histoplasma capsulatum</name>
    <dbReference type="NCBI Taxonomy" id="5037"/>
    <lineage>
        <taxon>Eukaryota</taxon>
        <taxon>Fungi</taxon>
        <taxon>Dikarya</taxon>
        <taxon>Ascomycota</taxon>
        <taxon>Pezizomycotina</taxon>
        <taxon>Eurotiomycetes</taxon>
        <taxon>Eurotiomycetidae</taxon>
        <taxon>Onygenales</taxon>
        <taxon>Ajellomycetaceae</taxon>
        <taxon>Histoplasma</taxon>
    </lineage>
</organism>
<evidence type="ECO:0000313" key="2">
    <source>
        <dbReference type="EMBL" id="QSS63149.1"/>
    </source>
</evidence>
<reference evidence="2" key="1">
    <citation type="submission" date="2021-01" db="EMBL/GenBank/DDBJ databases">
        <title>Chromosome-level genome assembly of a human fungal pathogen reveals clustering of transcriptionally co-regulated genes.</title>
        <authorList>
            <person name="Voorhies M."/>
            <person name="Cohen S."/>
            <person name="Shea T.P."/>
            <person name="Petrus S."/>
            <person name="Munoz J.F."/>
            <person name="Poplawski S."/>
            <person name="Goldman W.E."/>
            <person name="Michael T."/>
            <person name="Cuomo C.A."/>
            <person name="Sil A."/>
            <person name="Beyhan S."/>
        </authorList>
    </citation>
    <scope>NUCLEOTIDE SEQUENCE</scope>
    <source>
        <strain evidence="2">WU24</strain>
    </source>
</reference>
<feature type="region of interest" description="Disordered" evidence="1">
    <location>
        <begin position="1"/>
        <end position="46"/>
    </location>
</feature>
<dbReference type="EMBL" id="CP069114">
    <property type="protein sequence ID" value="QSS63149.1"/>
    <property type="molecule type" value="Genomic_DNA"/>
</dbReference>
<dbReference type="AlphaFoldDB" id="A0A8A1MB32"/>
<feature type="region of interest" description="Disordered" evidence="1">
    <location>
        <begin position="86"/>
        <end position="106"/>
    </location>
</feature>
<dbReference type="Proteomes" id="UP000663671">
    <property type="component" value="Chromosome 1"/>
</dbReference>
<name>A0A8A1MB32_AJECA</name>
<gene>
    <name evidence="2" type="ORF">I7I51_00206</name>
</gene>